<organism evidence="2 3">
    <name type="scientific">Stieleria varia</name>
    <dbReference type="NCBI Taxonomy" id="2528005"/>
    <lineage>
        <taxon>Bacteria</taxon>
        <taxon>Pseudomonadati</taxon>
        <taxon>Planctomycetota</taxon>
        <taxon>Planctomycetia</taxon>
        <taxon>Pirellulales</taxon>
        <taxon>Pirellulaceae</taxon>
        <taxon>Stieleria</taxon>
    </lineage>
</organism>
<keyword evidence="1" id="KW-0472">Membrane</keyword>
<evidence type="ECO:0000313" key="3">
    <source>
        <dbReference type="Proteomes" id="UP000320176"/>
    </source>
</evidence>
<evidence type="ECO:0000256" key="1">
    <source>
        <dbReference type="SAM" id="Phobius"/>
    </source>
</evidence>
<evidence type="ECO:0000313" key="2">
    <source>
        <dbReference type="EMBL" id="TWU00983.1"/>
    </source>
</evidence>
<dbReference type="EMBL" id="SJPN01000005">
    <property type="protein sequence ID" value="TWU00983.1"/>
    <property type="molecule type" value="Genomic_DNA"/>
</dbReference>
<dbReference type="RefSeq" id="WP_146521507.1">
    <property type="nucleotide sequence ID" value="NZ_CP151726.1"/>
</dbReference>
<accession>A0A5C6ALS1</accession>
<reference evidence="2 3" key="1">
    <citation type="submission" date="2019-02" db="EMBL/GenBank/DDBJ databases">
        <title>Deep-cultivation of Planctomycetes and their phenomic and genomic characterization uncovers novel biology.</title>
        <authorList>
            <person name="Wiegand S."/>
            <person name="Jogler M."/>
            <person name="Boedeker C."/>
            <person name="Pinto D."/>
            <person name="Vollmers J."/>
            <person name="Rivas-Marin E."/>
            <person name="Kohn T."/>
            <person name="Peeters S.H."/>
            <person name="Heuer A."/>
            <person name="Rast P."/>
            <person name="Oberbeckmann S."/>
            <person name="Bunk B."/>
            <person name="Jeske O."/>
            <person name="Meyerdierks A."/>
            <person name="Storesund J.E."/>
            <person name="Kallscheuer N."/>
            <person name="Luecker S."/>
            <person name="Lage O.M."/>
            <person name="Pohl T."/>
            <person name="Merkel B.J."/>
            <person name="Hornburger P."/>
            <person name="Mueller R.-W."/>
            <person name="Bruemmer F."/>
            <person name="Labrenz M."/>
            <person name="Spormann A.M."/>
            <person name="Op Den Camp H."/>
            <person name="Overmann J."/>
            <person name="Amann R."/>
            <person name="Jetten M.S.M."/>
            <person name="Mascher T."/>
            <person name="Medema M.H."/>
            <person name="Devos D.P."/>
            <person name="Kaster A.-K."/>
            <person name="Ovreas L."/>
            <person name="Rohde M."/>
            <person name="Galperin M.Y."/>
            <person name="Jogler C."/>
        </authorList>
    </citation>
    <scope>NUCLEOTIDE SEQUENCE [LARGE SCALE GENOMIC DNA]</scope>
    <source>
        <strain evidence="2 3">Pla52n</strain>
    </source>
</reference>
<sequence>MNENDINRTNADVLLKPFSQIAVPPDVVQRLDACCDEFFKESKREGNVMHRNGLMKALFHHATISVLSLSVCVLFVAGWFVFSFGAPSRAFAQVREAVQNMQNAIITYENPNQPEQNMKVYLLKSGAFRQEFSNGLVRICSPDGERCLGLETDSKTAWYSTVEGQSDAWYPIRKIMDATRSGIQSLGTREGGSHRGFLVESESEPIRLEIWVDVETDLPVEVVESPATPDDPLYSHRHSTLRFKFNRDIARELLSLTPPEGYRLVNSGPSVPMPEVPHGIDMRKLELKPGLGMGGLTWGDDLGAAKKQIGPPSEVNYCYTIDGQRFQSRTKPDDASIDYILAEFDALGLTLNFREGGGLFSVAVESGIPDAGVRSFPGKTSENISIGDSFDQILEAYGKPTRFRGPAKSPFAVIYQNLGVAFVLEEGQVTGILVTEKESK</sequence>
<keyword evidence="1" id="KW-1133">Transmembrane helix</keyword>
<keyword evidence="3" id="KW-1185">Reference proteome</keyword>
<comment type="caution">
    <text evidence="2">The sequence shown here is derived from an EMBL/GenBank/DDBJ whole genome shotgun (WGS) entry which is preliminary data.</text>
</comment>
<proteinExistence type="predicted"/>
<name>A0A5C6ALS1_9BACT</name>
<dbReference type="Proteomes" id="UP000320176">
    <property type="component" value="Unassembled WGS sequence"/>
</dbReference>
<keyword evidence="1" id="KW-0812">Transmembrane</keyword>
<dbReference type="AlphaFoldDB" id="A0A5C6ALS1"/>
<feature type="transmembrane region" description="Helical" evidence="1">
    <location>
        <begin position="58"/>
        <end position="82"/>
    </location>
</feature>
<protein>
    <submittedName>
        <fullName evidence="2">Uncharacterized protein</fullName>
    </submittedName>
</protein>
<gene>
    <name evidence="2" type="ORF">Pla52n_43540</name>
</gene>